<name>A0ABD1IB64_SALDI</name>
<dbReference type="InterPro" id="IPR015943">
    <property type="entry name" value="WD40/YVTN_repeat-like_dom_sf"/>
</dbReference>
<feature type="repeat" description="WD" evidence="3">
    <location>
        <begin position="552"/>
        <end position="595"/>
    </location>
</feature>
<dbReference type="Pfam" id="PF21359">
    <property type="entry name" value="zf_topless"/>
    <property type="match status" value="1"/>
</dbReference>
<dbReference type="PROSITE" id="PS50082">
    <property type="entry name" value="WD_REPEATS_2"/>
    <property type="match status" value="2"/>
</dbReference>
<feature type="domain" description="CTLH" evidence="5">
    <location>
        <begin position="38"/>
        <end position="95"/>
    </location>
</feature>
<dbReference type="SMART" id="SM00320">
    <property type="entry name" value="WD40"/>
    <property type="match status" value="9"/>
</dbReference>
<evidence type="ECO:0000313" key="6">
    <source>
        <dbReference type="EMBL" id="KAL1565038.1"/>
    </source>
</evidence>
<evidence type="ECO:0000313" key="7">
    <source>
        <dbReference type="Proteomes" id="UP001567538"/>
    </source>
</evidence>
<dbReference type="InterPro" id="IPR006594">
    <property type="entry name" value="LisH"/>
</dbReference>
<dbReference type="Pfam" id="PF17814">
    <property type="entry name" value="LisH_TPL"/>
    <property type="match status" value="1"/>
</dbReference>
<dbReference type="Proteomes" id="UP001567538">
    <property type="component" value="Unassembled WGS sequence"/>
</dbReference>
<dbReference type="Gene3D" id="2.130.10.10">
    <property type="entry name" value="YVTN repeat-like/Quinoprotein amine dehydrogenase"/>
    <property type="match status" value="3"/>
</dbReference>
<dbReference type="InterPro" id="IPR036322">
    <property type="entry name" value="WD40_repeat_dom_sf"/>
</dbReference>
<dbReference type="EMBL" id="JBEAFC010000003">
    <property type="protein sequence ID" value="KAL1565038.1"/>
    <property type="molecule type" value="Genomic_DNA"/>
</dbReference>
<keyword evidence="2" id="KW-0677">Repeat</keyword>
<dbReference type="SUPFAM" id="SSF50978">
    <property type="entry name" value="WD40 repeat-like"/>
    <property type="match status" value="2"/>
</dbReference>
<dbReference type="InterPro" id="IPR001680">
    <property type="entry name" value="WD40_rpt"/>
</dbReference>
<comment type="caution">
    <text evidence="6">The sequence shown here is derived from an EMBL/GenBank/DDBJ whole genome shotgun (WGS) entry which is preliminary data.</text>
</comment>
<dbReference type="SMART" id="SM00667">
    <property type="entry name" value="LisH"/>
    <property type="match status" value="1"/>
</dbReference>
<feature type="compositionally biased region" description="Polar residues" evidence="4">
    <location>
        <begin position="1343"/>
        <end position="1362"/>
    </location>
</feature>
<keyword evidence="1 3" id="KW-0853">WD repeat</keyword>
<dbReference type="Pfam" id="PF21889">
    <property type="entry name" value="TPR1-like_2nd"/>
    <property type="match status" value="1"/>
</dbReference>
<evidence type="ECO:0000256" key="1">
    <source>
        <dbReference type="ARBA" id="ARBA00022574"/>
    </source>
</evidence>
<sequence length="1362" mass="147421">MSSRSQEAREIVFLVLQFLDEERCKETAHKLEQESGLFFNMRYIEEAVTNGEWENLDKYVSAFTKVEDNAISMKIIFEIRKQKYFQALDNHDHAMAVETLQKDLKIFSQFNVDVFNKLAMLLSLKNFRASLCTMENDERLHYADTMSARATMLADLKKLILANPLFRDKLHFPPLTNSSLRNLIKQGLILQHYKCKYPERIPDINALFVGGQPIGVTNPPMGPNQVVGFPQIGGSAPIGARAPPLVTNPPRDPNQVVGFPQTGGSAPIGARAPPLVTNPPRDPNQVVGFPQTGGSAVSLLVFLRTIFSCYFWTCCKSLVFDDHNCGQPIDARAPPLVTNPPMGPNQVVGFPQIGGSASFQFAPEPSFAEWMVHPSSAQHQAITMGSRPPNNAADSAHVLKRSRTFGVPVEANKVPVKILPVACPGQSQAHSMYTADDLPKNVVGCLDQGSAVKSMDFHPVQQTLLLVGTNLGEVSIWEVSTSGRIIVKKFKVWDIKACSVTLQASLAAEYTASVNRVMWSSDGSLFGVAYSKHIVHLYAYYGGDDLIQHLEIDAHVGSVSDLAFSHPNRQFCVVTCGEDKTIKVWDAKKGVMQYRFEGHEAPVYSICTHQRRDCQFIISTAVDGKAKLWLYDTVRSIADFDVPGRSCTTMAYSADGIRLFSCGTNKDGESHIVEWNEDCGALKRTYVGLGKRSQGMVQFDTTRNHFLAAGDEFKIKFWEMENVNVLMSIDADGGLPASPCIRFCKEGVLLAVSTSNDGVKILANVEGIRLMRSVEKRAGTTSKVQAPVIGTLGASGSAAGRAAGVDKSYPMAPVTGTLGASGSAAGPTVGVDRSYQDAPVIGTLGASGSAVGPTVGVDRSYPMENGKWEMENVNVLMSIDADGGLPVQAPVIGTLGASGSAAGVDRSYSMAPVTGTHGASGSAAGPTVGVDRSYQDAPVIGTLGASGSAAGSTVGVDRSFPMDPVIGPNNGDTWKLPDAKPRISELDKSKMWKLTEINEQAQLRSLMLPDKMLPVRILRLTYTNSGSSILTLAYNAVHKLWKWEKSERNVSGKASTSVPPQLWQPSSGILMTNNLGGTDLQKAVPCFALSKNDGYVMSTSGGRISLFNMLTFKTITTFMPPPPAVTSLAFHPQDNNVVAIGMEDSSIQIYNVKLTQLKTKLKGHQKRVTGLAFSSVLGVLVSSAADAELRVWVLDGWEKQTSKFLQKPGGGVLRSRGQTHVKFHQDQTHVLVVHKTCIAVYEGSRLDYVNQWIARKEPITDATYSCDSQSIFTCFEDGSVGIFTAAGLKLRCRINPAAYLPPESSLRVHPLAITGHPSEANQFALGMSDGGVHVLEPLESEGQWGTSPDQDTSVGQSKVYNV</sequence>
<dbReference type="PANTHER" id="PTHR44083">
    <property type="entry name" value="TOPLESS-RELATED PROTEIN 1-RELATED"/>
    <property type="match status" value="1"/>
</dbReference>
<feature type="region of interest" description="Disordered" evidence="4">
    <location>
        <begin position="1340"/>
        <end position="1362"/>
    </location>
</feature>
<dbReference type="PANTHER" id="PTHR44083:SF48">
    <property type="entry name" value="TOPLESS-RELATED PROTEIN 4"/>
    <property type="match status" value="1"/>
</dbReference>
<evidence type="ECO:0000256" key="2">
    <source>
        <dbReference type="ARBA" id="ARBA00022737"/>
    </source>
</evidence>
<feature type="repeat" description="WD" evidence="3">
    <location>
        <begin position="1161"/>
        <end position="1192"/>
    </location>
</feature>
<evidence type="ECO:0000256" key="3">
    <source>
        <dbReference type="PROSITE-ProRule" id="PRU00221"/>
    </source>
</evidence>
<keyword evidence="7" id="KW-1185">Reference proteome</keyword>
<dbReference type="SMART" id="SM00668">
    <property type="entry name" value="CTLH"/>
    <property type="match status" value="1"/>
</dbReference>
<dbReference type="InterPro" id="IPR006595">
    <property type="entry name" value="CTLH_C"/>
</dbReference>
<protein>
    <submittedName>
        <fullName evidence="6">WUS-interacting protein 2</fullName>
    </submittedName>
</protein>
<dbReference type="InterPro" id="IPR048419">
    <property type="entry name" value="Topless_Znf"/>
</dbReference>
<gene>
    <name evidence="6" type="ORF">AAHA92_07307</name>
</gene>
<dbReference type="PROSITE" id="PS50294">
    <property type="entry name" value="WD_REPEATS_REGION"/>
    <property type="match status" value="2"/>
</dbReference>
<evidence type="ECO:0000259" key="5">
    <source>
        <dbReference type="PROSITE" id="PS50897"/>
    </source>
</evidence>
<evidence type="ECO:0000256" key="4">
    <source>
        <dbReference type="SAM" id="MobiDB-lite"/>
    </source>
</evidence>
<dbReference type="InterPro" id="IPR054080">
    <property type="entry name" value="TPR1-like_2nd"/>
</dbReference>
<dbReference type="InterPro" id="IPR027728">
    <property type="entry name" value="Topless_fam"/>
</dbReference>
<accession>A0ABD1IB64</accession>
<organism evidence="6 7">
    <name type="scientific">Salvia divinorum</name>
    <name type="common">Maria pastora</name>
    <name type="synonym">Diviner's sage</name>
    <dbReference type="NCBI Taxonomy" id="28513"/>
    <lineage>
        <taxon>Eukaryota</taxon>
        <taxon>Viridiplantae</taxon>
        <taxon>Streptophyta</taxon>
        <taxon>Embryophyta</taxon>
        <taxon>Tracheophyta</taxon>
        <taxon>Spermatophyta</taxon>
        <taxon>Magnoliopsida</taxon>
        <taxon>eudicotyledons</taxon>
        <taxon>Gunneridae</taxon>
        <taxon>Pentapetalae</taxon>
        <taxon>asterids</taxon>
        <taxon>lamiids</taxon>
        <taxon>Lamiales</taxon>
        <taxon>Lamiaceae</taxon>
        <taxon>Nepetoideae</taxon>
        <taxon>Mentheae</taxon>
        <taxon>Salviinae</taxon>
        <taxon>Salvia</taxon>
        <taxon>Salvia subgen. Calosphace</taxon>
    </lineage>
</organism>
<reference evidence="6 7" key="1">
    <citation type="submission" date="2024-06" db="EMBL/GenBank/DDBJ databases">
        <title>A chromosome level genome sequence of Diviner's sage (Salvia divinorum).</title>
        <authorList>
            <person name="Ford S.A."/>
            <person name="Ro D.-K."/>
            <person name="Ness R.W."/>
            <person name="Phillips M.A."/>
        </authorList>
    </citation>
    <scope>NUCLEOTIDE SEQUENCE [LARGE SCALE GENOMIC DNA]</scope>
    <source>
        <strain evidence="6">SAF-2024a</strain>
        <tissue evidence="6">Leaf</tissue>
    </source>
</reference>
<dbReference type="PROSITE" id="PS50897">
    <property type="entry name" value="CTLH"/>
    <property type="match status" value="1"/>
</dbReference>
<dbReference type="InterPro" id="IPR054532">
    <property type="entry name" value="TPL_SMU1_LisH-like"/>
</dbReference>
<proteinExistence type="predicted"/>
<dbReference type="PROSITE" id="PS50896">
    <property type="entry name" value="LISH"/>
    <property type="match status" value="1"/>
</dbReference>
<dbReference type="Pfam" id="PF00400">
    <property type="entry name" value="WD40"/>
    <property type="match status" value="3"/>
</dbReference>